<keyword evidence="3" id="KW-1185">Reference proteome</keyword>
<dbReference type="EMBL" id="QAOT01000007">
    <property type="protein sequence ID" value="PTR18595.1"/>
    <property type="molecule type" value="Genomic_DNA"/>
</dbReference>
<dbReference type="OrthoDB" id="19542at2"/>
<dbReference type="AlphaFoldDB" id="A0A2T5K831"/>
<accession>A0A2T5K831</accession>
<evidence type="ECO:0000256" key="1">
    <source>
        <dbReference type="SAM" id="SignalP"/>
    </source>
</evidence>
<evidence type="ECO:0000313" key="2">
    <source>
        <dbReference type="EMBL" id="PTR18595.1"/>
    </source>
</evidence>
<dbReference type="InterPro" id="IPR010344">
    <property type="entry name" value="YbjH"/>
</dbReference>
<dbReference type="Proteomes" id="UP000244060">
    <property type="component" value="Unassembled WGS sequence"/>
</dbReference>
<evidence type="ECO:0000313" key="3">
    <source>
        <dbReference type="Proteomes" id="UP000244060"/>
    </source>
</evidence>
<comment type="caution">
    <text evidence="2">The sequence shown here is derived from an EMBL/GenBank/DDBJ whole genome shotgun (WGS) entry which is preliminary data.</text>
</comment>
<feature type="signal peptide" evidence="1">
    <location>
        <begin position="1"/>
        <end position="22"/>
    </location>
</feature>
<feature type="chain" id="PRO_5015443279" evidence="1">
    <location>
        <begin position="23"/>
        <end position="722"/>
    </location>
</feature>
<proteinExistence type="predicted"/>
<reference evidence="2 3" key="1">
    <citation type="submission" date="2018-04" db="EMBL/GenBank/DDBJ databases">
        <title>Genomic Encyclopedia of Type Strains, Phase III (KMG-III): the genomes of soil and plant-associated and newly described type strains.</title>
        <authorList>
            <person name="Whitman W."/>
        </authorList>
    </citation>
    <scope>NUCLEOTIDE SEQUENCE [LARGE SCALE GENOMIC DNA]</scope>
    <source>
        <strain evidence="2 3">KA25</strain>
    </source>
</reference>
<dbReference type="RefSeq" id="WP_101340018.1">
    <property type="nucleotide sequence ID" value="NZ_CP090021.1"/>
</dbReference>
<dbReference type="Pfam" id="PF06082">
    <property type="entry name" value="YjbH"/>
    <property type="match status" value="1"/>
</dbReference>
<organism evidence="2 3">
    <name type="scientific">Cereibacter azotoformans</name>
    <dbReference type="NCBI Taxonomy" id="43057"/>
    <lineage>
        <taxon>Bacteria</taxon>
        <taxon>Pseudomonadati</taxon>
        <taxon>Pseudomonadota</taxon>
        <taxon>Alphaproteobacteria</taxon>
        <taxon>Rhodobacterales</taxon>
        <taxon>Paracoccaceae</taxon>
        <taxon>Cereibacter</taxon>
    </lineage>
</organism>
<sequence length="722" mass="79170">MAMPSTARRRGLLAGVSCAALAATAPALSETRPTFNLYGSTGLIDMPSGEAQPDGILSTSVSSFAGITRTTLTFQITPRLSASFRYEGIGDWNAAIPEADRVGVNKFSTYYDRSFDLRFRAFDEGRYMPSVTVGLQDFVGTGIISGEYIAATKHVLPNVKVTAGVGWGRLGSYGSFGGFGTRPDFQPTESEGGEVNADQWFRGDAAGFAGIEWQPTDKLSLKVEYSSDSYEEESEDRRIFDRKSPFNFGAEYEVSQGVQLGAYYMYGSEVGIGLHFVLNPRERVSTGLVDGAPTPIRPRPARAADPDAWSAEWVTQADATSLLRNNMQKQLDNDGLLIEAFGTDGRTAQIRIQNVRYDAESQAIGRTARAMAYSLPASVETFEIVPVVNGMPLSKVTLRRSDLERLEFAPDAATRIRPRVAVGEAGPPIEGLAFDPERYPRLNWSFGPYLRTSLFDPQEPIRADVGLRLRGQYEVAPGLMLSGVLSHKLGGNLDGQNRSVSGLPRVRTDNYLYSREGETTLDSLTASWYARPAGNFYSRVTVGYLERMYGGGSAELLWKPVDSRLALGAEINYAKKREFEQGFGFLSGDEAYDIVTGHASAYYDLGNQFVGQLDVGRYLAGDVGATLSIDREFENGWKVGAFATLTDASSEEFGEGSFDKGIRINIPLTALLGQPTRENSAFTVRPVTRDGGARVSVDGRLYETVRHYHAQELDDQWGRFWK</sequence>
<name>A0A2T5K831_9RHOB</name>
<gene>
    <name evidence="2" type="ORF">C8J28_10719</name>
</gene>
<protein>
    <submittedName>
        <fullName evidence="2">Exopolysaccharide biosynthesis protein YbjH</fullName>
    </submittedName>
</protein>
<keyword evidence="1" id="KW-0732">Signal</keyword>